<dbReference type="OrthoDB" id="361772at2759"/>
<name>A0A6P6RRL7_9EIME</name>
<evidence type="ECO:0000313" key="2">
    <source>
        <dbReference type="RefSeq" id="XP_026189745.1"/>
    </source>
</evidence>
<sequence>MKSKGPDICKQGHRGVLFHMRDHSDLSKGCKVTVVLKKNCLKLLRGNKEYKKIDLEAIETPIHIVPNDQTCIAVKHAQEKPDILCCDNTSCRDEWWTMITKQILCLHQGAMRNEVAGDPPVEVEQREVLEKVIEEPEKGGITIHIDKGQMPKEPTLAIHPRFQRGLSASIAFHGELSIPVTATAPPHCFPPADPLGKEALQGTA</sequence>
<accession>A0A6P6RRL7</accession>
<proteinExistence type="predicted"/>
<gene>
    <name evidence="2" type="primary">LOC113146486</name>
</gene>
<dbReference type="GeneID" id="113146486"/>
<keyword evidence="1" id="KW-1185">Reference proteome</keyword>
<dbReference type="AlphaFoldDB" id="A0A6P6RRL7"/>
<evidence type="ECO:0000313" key="1">
    <source>
        <dbReference type="Proteomes" id="UP000515125"/>
    </source>
</evidence>
<dbReference type="CDD" id="cd00821">
    <property type="entry name" value="PH"/>
    <property type="match status" value="1"/>
</dbReference>
<organism evidence="1 2">
    <name type="scientific">Cyclospora cayetanensis</name>
    <dbReference type="NCBI Taxonomy" id="88456"/>
    <lineage>
        <taxon>Eukaryota</taxon>
        <taxon>Sar</taxon>
        <taxon>Alveolata</taxon>
        <taxon>Apicomplexa</taxon>
        <taxon>Conoidasida</taxon>
        <taxon>Coccidia</taxon>
        <taxon>Eucoccidiorida</taxon>
        <taxon>Eimeriorina</taxon>
        <taxon>Eimeriidae</taxon>
        <taxon>Cyclospora</taxon>
    </lineage>
</organism>
<reference evidence="2" key="1">
    <citation type="submission" date="2025-08" db="UniProtKB">
        <authorList>
            <consortium name="RefSeq"/>
        </authorList>
    </citation>
    <scope>IDENTIFICATION</scope>
</reference>
<protein>
    <submittedName>
        <fullName evidence="2">Uncharacterized protein LOC113146486</fullName>
    </submittedName>
</protein>
<dbReference type="SUPFAM" id="SSF50729">
    <property type="entry name" value="PH domain-like"/>
    <property type="match status" value="1"/>
</dbReference>
<dbReference type="Proteomes" id="UP000515125">
    <property type="component" value="Unplaced"/>
</dbReference>
<dbReference type="RefSeq" id="XP_026189745.1">
    <property type="nucleotide sequence ID" value="XM_026333960.1"/>
</dbReference>